<evidence type="ECO:0000313" key="3">
    <source>
        <dbReference type="Proteomes" id="UP000244870"/>
    </source>
</evidence>
<evidence type="ECO:0000256" key="1">
    <source>
        <dbReference type="SAM" id="MobiDB-lite"/>
    </source>
</evidence>
<protein>
    <submittedName>
        <fullName evidence="2">Uncharacterized protein</fullName>
    </submittedName>
</protein>
<evidence type="ECO:0000313" key="2">
    <source>
        <dbReference type="EMBL" id="AWF95114.1"/>
    </source>
</evidence>
<dbReference type="AlphaFoldDB" id="A0A2S1KQ64"/>
<name>A0A2S1KQ64_9LACO</name>
<organism evidence="2 3">
    <name type="scientific">Weissella cibaria</name>
    <dbReference type="NCBI Taxonomy" id="137591"/>
    <lineage>
        <taxon>Bacteria</taxon>
        <taxon>Bacillati</taxon>
        <taxon>Bacillota</taxon>
        <taxon>Bacilli</taxon>
        <taxon>Lactobacillales</taxon>
        <taxon>Lactobacillaceae</taxon>
        <taxon>Weissella</taxon>
    </lineage>
</organism>
<dbReference type="EMBL" id="CP020928">
    <property type="protein sequence ID" value="AWF95114.1"/>
    <property type="molecule type" value="Genomic_DNA"/>
</dbReference>
<gene>
    <name evidence="2" type="ORF">B6254_0704</name>
</gene>
<sequence>MDFAERMRKNERISTNNSVLPPFPGMFLAFNASEGKFSIMEPGADFSEANDIKSITILPHFMMNRVKWTRGTDEKALSNYVVTDTEERQPYVITIDGETYTAETMMELKQQIVLGQNEQLKQEEIYVGYATALDDVPQKKPLVVWYVSRGVNPYVLNDAIDGDLTGRSIIKLENKGTTRKNNSGSINKVLDFKVDEIAEDKVEGMLKWVSQDSSDKIVEAYRDDMINAAMTTSNPAPTVLGTQQNSEDDVPDVPPFNGTPALDPFGQPINEAGISDDELPF</sequence>
<dbReference type="Proteomes" id="UP000244870">
    <property type="component" value="Chromosome"/>
</dbReference>
<dbReference type="RefSeq" id="WP_108730125.1">
    <property type="nucleotide sequence ID" value="NZ_CP020928.1"/>
</dbReference>
<proteinExistence type="predicted"/>
<accession>A0A2S1KQ64</accession>
<feature type="region of interest" description="Disordered" evidence="1">
    <location>
        <begin position="241"/>
        <end position="281"/>
    </location>
</feature>
<reference evidence="2 3" key="1">
    <citation type="submission" date="2017-04" db="EMBL/GenBank/DDBJ databases">
        <title>Weissella cibaria strain m2 complete genome.</title>
        <authorList>
            <person name="Pan Q."/>
            <person name="Tan M."/>
            <person name="Yao F."/>
            <person name="Su S."/>
        </authorList>
    </citation>
    <scope>NUCLEOTIDE SEQUENCE [LARGE SCALE GENOMIC DNA]</scope>
    <source>
        <strain evidence="2 3">M2</strain>
    </source>
</reference>